<reference evidence="3 4" key="1">
    <citation type="submission" date="2018-04" db="EMBL/GenBank/DDBJ databases">
        <authorList>
            <person name="Zhang X."/>
            <person name="Yuan J."/>
            <person name="Li F."/>
            <person name="Xiang J."/>
        </authorList>
    </citation>
    <scope>NUCLEOTIDE SEQUENCE [LARGE SCALE GENOMIC DNA]</scope>
    <source>
        <tissue evidence="3">Muscle</tissue>
    </source>
</reference>
<feature type="chain" id="PRO_5018553262" evidence="2">
    <location>
        <begin position="19"/>
        <end position="375"/>
    </location>
</feature>
<evidence type="ECO:0000256" key="1">
    <source>
        <dbReference type="SAM" id="MobiDB-lite"/>
    </source>
</evidence>
<proteinExistence type="predicted"/>
<accession>A0A3R7PF95</accession>
<evidence type="ECO:0000313" key="4">
    <source>
        <dbReference type="Proteomes" id="UP000283509"/>
    </source>
</evidence>
<gene>
    <name evidence="3" type="ORF">C7M84_021571</name>
</gene>
<evidence type="ECO:0000256" key="2">
    <source>
        <dbReference type="SAM" id="SignalP"/>
    </source>
</evidence>
<keyword evidence="4" id="KW-1185">Reference proteome</keyword>
<name>A0A3R7PF95_PENVA</name>
<sequence>MLALFCVLFLTTPELISAPASRSLLDEVAYKTLAFEFEMLLKNHLRDWRFLTETPTEMDMGEFFSKRDFMYHANTTLPKDLKNDTVNPEEKKIELSTKMNHFKNKKVEPTQNDTAQPEQKKKININSTQSHFENKKIKPAKTSDRVAISRRGHRTPNAPPDPIAVNAGHKLTRKSDSNATETPEKNARATREAGIPVIYMPGKKKKRKCSQVSGLLAGFNTFNYLTFVTGVITLVLNANNNINNNNNNNNLNNNNDISNNNVNANTNTQNANQVVIFPPGRKRRSIADWLLRVLNRPQVEEAKSTTASPAASGSNWDGAAEVATVALQLFDSWVQASSGVSGECGWAESFSALVSPSWVGSSSSCFLQRAKCRLR</sequence>
<dbReference type="OrthoDB" id="6372764at2759"/>
<keyword evidence="2" id="KW-0732">Signal</keyword>
<dbReference type="Proteomes" id="UP000283509">
    <property type="component" value="Unassembled WGS sequence"/>
</dbReference>
<feature type="signal peptide" evidence="2">
    <location>
        <begin position="1"/>
        <end position="18"/>
    </location>
</feature>
<feature type="region of interest" description="Disordered" evidence="1">
    <location>
        <begin position="151"/>
        <end position="189"/>
    </location>
</feature>
<protein>
    <submittedName>
        <fullName evidence="3">Uncharacterized protein</fullName>
    </submittedName>
</protein>
<dbReference type="AlphaFoldDB" id="A0A3R7PF95"/>
<evidence type="ECO:0000313" key="3">
    <source>
        <dbReference type="EMBL" id="ROT85030.1"/>
    </source>
</evidence>
<organism evidence="3 4">
    <name type="scientific">Penaeus vannamei</name>
    <name type="common">Whiteleg shrimp</name>
    <name type="synonym">Litopenaeus vannamei</name>
    <dbReference type="NCBI Taxonomy" id="6689"/>
    <lineage>
        <taxon>Eukaryota</taxon>
        <taxon>Metazoa</taxon>
        <taxon>Ecdysozoa</taxon>
        <taxon>Arthropoda</taxon>
        <taxon>Crustacea</taxon>
        <taxon>Multicrustacea</taxon>
        <taxon>Malacostraca</taxon>
        <taxon>Eumalacostraca</taxon>
        <taxon>Eucarida</taxon>
        <taxon>Decapoda</taxon>
        <taxon>Dendrobranchiata</taxon>
        <taxon>Penaeoidea</taxon>
        <taxon>Penaeidae</taxon>
        <taxon>Penaeus</taxon>
    </lineage>
</organism>
<dbReference type="EMBL" id="QCYY01000454">
    <property type="protein sequence ID" value="ROT85030.1"/>
    <property type="molecule type" value="Genomic_DNA"/>
</dbReference>
<reference evidence="3 4" key="2">
    <citation type="submission" date="2019-01" db="EMBL/GenBank/DDBJ databases">
        <title>The decoding of complex shrimp genome reveals the adaptation for benthos swimmer, frequently molting mechanism and breeding impact on genome.</title>
        <authorList>
            <person name="Sun Y."/>
            <person name="Gao Y."/>
            <person name="Yu Y."/>
        </authorList>
    </citation>
    <scope>NUCLEOTIDE SEQUENCE [LARGE SCALE GENOMIC DNA]</scope>
    <source>
        <tissue evidence="3">Muscle</tissue>
    </source>
</reference>
<comment type="caution">
    <text evidence="3">The sequence shown here is derived from an EMBL/GenBank/DDBJ whole genome shotgun (WGS) entry which is preliminary data.</text>
</comment>